<comment type="caution">
    <text evidence="3">The sequence shown here is derived from an EMBL/GenBank/DDBJ whole genome shotgun (WGS) entry which is preliminary data.</text>
</comment>
<feature type="region of interest" description="Disordered" evidence="1">
    <location>
        <begin position="1"/>
        <end position="21"/>
    </location>
</feature>
<name>A0ABP9I3S0_9ACTN</name>
<evidence type="ECO:0000313" key="3">
    <source>
        <dbReference type="EMBL" id="GAA4987293.1"/>
    </source>
</evidence>
<proteinExistence type="predicted"/>
<dbReference type="Proteomes" id="UP001501195">
    <property type="component" value="Unassembled WGS sequence"/>
</dbReference>
<feature type="domain" description="SAV-6107-like HEPN" evidence="2">
    <location>
        <begin position="51"/>
        <end position="144"/>
    </location>
</feature>
<keyword evidence="4" id="KW-1185">Reference proteome</keyword>
<sequence>MPTIRTPPSRTGAAAAPAAAPAERLPITPAAFDLLERSRLDLLESWGSEGVAERYLHAHLAALRCAAAVLAVRGRPRPRRGGSTPRSAWETLPLVAPELAGWAAVFAASAQRRAAIEAGRHEVVDEESAEEVMRQAEAFHRAVETVLGLPPVPLLPPPVPGG</sequence>
<evidence type="ECO:0000259" key="2">
    <source>
        <dbReference type="Pfam" id="PF18726"/>
    </source>
</evidence>
<dbReference type="Pfam" id="PF18726">
    <property type="entry name" value="HEPN_SAV_6107"/>
    <property type="match status" value="1"/>
</dbReference>
<accession>A0ABP9I3S0</accession>
<organism evidence="3 4">
    <name type="scientific">Kineococcus glutinatus</name>
    <dbReference type="NCBI Taxonomy" id="1070872"/>
    <lineage>
        <taxon>Bacteria</taxon>
        <taxon>Bacillati</taxon>
        <taxon>Actinomycetota</taxon>
        <taxon>Actinomycetes</taxon>
        <taxon>Kineosporiales</taxon>
        <taxon>Kineosporiaceae</taxon>
        <taxon>Kineococcus</taxon>
    </lineage>
</organism>
<protein>
    <recommendedName>
        <fullName evidence="2">SAV-6107-like HEPN domain-containing protein</fullName>
    </recommendedName>
</protein>
<gene>
    <name evidence="3" type="ORF">GCM10023225_26660</name>
</gene>
<evidence type="ECO:0000313" key="4">
    <source>
        <dbReference type="Proteomes" id="UP001501195"/>
    </source>
</evidence>
<evidence type="ECO:0000256" key="1">
    <source>
        <dbReference type="SAM" id="MobiDB-lite"/>
    </source>
</evidence>
<dbReference type="RefSeq" id="WP_345713115.1">
    <property type="nucleotide sequence ID" value="NZ_BAABIL010000439.1"/>
</dbReference>
<dbReference type="InterPro" id="IPR040891">
    <property type="entry name" value="HEPN_SAV_6107"/>
</dbReference>
<dbReference type="EMBL" id="BAABIL010000439">
    <property type="protein sequence ID" value="GAA4987293.1"/>
    <property type="molecule type" value="Genomic_DNA"/>
</dbReference>
<reference evidence="4" key="1">
    <citation type="journal article" date="2019" name="Int. J. Syst. Evol. Microbiol.">
        <title>The Global Catalogue of Microorganisms (GCM) 10K type strain sequencing project: providing services to taxonomists for standard genome sequencing and annotation.</title>
        <authorList>
            <consortium name="The Broad Institute Genomics Platform"/>
            <consortium name="The Broad Institute Genome Sequencing Center for Infectious Disease"/>
            <person name="Wu L."/>
            <person name="Ma J."/>
        </authorList>
    </citation>
    <scope>NUCLEOTIDE SEQUENCE [LARGE SCALE GENOMIC DNA]</scope>
    <source>
        <strain evidence="4">JCM 18126</strain>
    </source>
</reference>